<dbReference type="CTD" id="186381"/>
<feature type="region of interest" description="Disordered" evidence="1">
    <location>
        <begin position="297"/>
        <end position="385"/>
    </location>
</feature>
<evidence type="ECO:0000313" key="2">
    <source>
        <dbReference type="EMBL" id="CAA93498.2"/>
    </source>
</evidence>
<dbReference type="OMA" id="ESVCAIG"/>
<dbReference type="WormBase" id="F56D5.2">
    <property type="protein sequence ID" value="CE47541"/>
    <property type="gene ID" value="WBGene00010147"/>
</dbReference>
<dbReference type="eggNOG" id="ENOG502S6U7">
    <property type="taxonomic scope" value="Eukaryota"/>
</dbReference>
<gene>
    <name evidence="2" type="ORF">CELE_F56D5.2</name>
    <name evidence="2 4" type="ORF">F56D5.2</name>
</gene>
<dbReference type="GeneID" id="186381"/>
<evidence type="ECO:0000256" key="1">
    <source>
        <dbReference type="SAM" id="MobiDB-lite"/>
    </source>
</evidence>
<sequence>MSSKSSSKSSRGSAALFYFKWSSTTFDAYTKTVKANYLKILVAHCTRARLGDENASKSFDFSELGANPRIVKDDREDIRRRLKDAKTRVWTNEEAKPVTPVSLGELSALYRLKTLTKMCEQLGEVMIRMVKWLDNNTKVFSKFGGKAEIFDYVKRIFESVCAIGEIFRLTSVSWKSSKYAHLLSPTEKEYVRSEDERLEIDASAEKYCPQLLSQINYFRTLIYIIACSFEGLLETFFVSIHQDRCDIRQKEIKVIIQKLPPQYLFAKDTLEFSHRTENLLKHPPKNARSFPMKAIQENSEDSKKRESLKNLAHSKKSTKATSSKYYNGRNGGEKGSMERSQRSLKSDGTQPSSDKSKSKSKSKSKKSLIKKVLNNGNNSKQSDKE</sequence>
<dbReference type="OrthoDB" id="5805078at2759"/>
<dbReference type="AGR" id="WB:WBGene00010147"/>
<feature type="compositionally biased region" description="Basic residues" evidence="1">
    <location>
        <begin position="358"/>
        <end position="369"/>
    </location>
</feature>
<dbReference type="PIR" id="T22773">
    <property type="entry name" value="T22773"/>
</dbReference>
<dbReference type="EMBL" id="BX284604">
    <property type="protein sequence ID" value="CAA93498.2"/>
    <property type="molecule type" value="Genomic_DNA"/>
</dbReference>
<name>Q20879_CAEEL</name>
<dbReference type="STRING" id="6239.F56D5.2.1"/>
<protein>
    <submittedName>
        <fullName evidence="2">DUF4477 domain-containing protein</fullName>
    </submittedName>
</protein>
<dbReference type="FunCoup" id="Q20879">
    <property type="interactions" value="151"/>
</dbReference>
<dbReference type="PaxDb" id="6239-F56D5.2"/>
<organism evidence="2 3">
    <name type="scientific">Caenorhabditis elegans</name>
    <dbReference type="NCBI Taxonomy" id="6239"/>
    <lineage>
        <taxon>Eukaryota</taxon>
        <taxon>Metazoa</taxon>
        <taxon>Ecdysozoa</taxon>
        <taxon>Nematoda</taxon>
        <taxon>Chromadorea</taxon>
        <taxon>Rhabditida</taxon>
        <taxon>Rhabditina</taxon>
        <taxon>Rhabditomorpha</taxon>
        <taxon>Rhabditoidea</taxon>
        <taxon>Rhabditidae</taxon>
        <taxon>Peloderinae</taxon>
        <taxon>Caenorhabditis</taxon>
    </lineage>
</organism>
<dbReference type="RefSeq" id="NP_501656.2">
    <property type="nucleotide sequence ID" value="NM_069255.2"/>
</dbReference>
<accession>Q20879</accession>
<dbReference type="HOGENOM" id="CLU_718115_0_0_1"/>
<dbReference type="Bgee" id="WBGene00010147">
    <property type="expression patterns" value="Expressed in adult organism and 1 other cell type or tissue"/>
</dbReference>
<dbReference type="AlphaFoldDB" id="Q20879"/>
<dbReference type="Proteomes" id="UP000001940">
    <property type="component" value="Chromosome IV"/>
</dbReference>
<dbReference type="UCSC" id="F56D5.2">
    <property type="organism name" value="c. elegans"/>
</dbReference>
<feature type="compositionally biased region" description="Basic and acidic residues" evidence="1">
    <location>
        <begin position="331"/>
        <end position="345"/>
    </location>
</feature>
<proteinExistence type="predicted"/>
<evidence type="ECO:0000313" key="3">
    <source>
        <dbReference type="Proteomes" id="UP000001940"/>
    </source>
</evidence>
<feature type="compositionally biased region" description="Polar residues" evidence="1">
    <location>
        <begin position="374"/>
        <end position="385"/>
    </location>
</feature>
<evidence type="ECO:0000313" key="4">
    <source>
        <dbReference type="WormBase" id="F56D5.2"/>
    </source>
</evidence>
<reference evidence="2 3" key="1">
    <citation type="journal article" date="1998" name="Science">
        <title>Genome sequence of the nematode C. elegans: a platform for investigating biology.</title>
        <authorList>
            <consortium name="The C. elegans sequencing consortium"/>
            <person name="Sulson J.E."/>
            <person name="Waterston R."/>
        </authorList>
    </citation>
    <scope>NUCLEOTIDE SEQUENCE [LARGE SCALE GENOMIC DNA]</scope>
    <source>
        <strain evidence="2 3">Bristol N2</strain>
    </source>
</reference>
<dbReference type="PeptideAtlas" id="Q20879"/>
<dbReference type="InParanoid" id="Q20879"/>
<dbReference type="KEGG" id="cel:CELE_F56D5.2"/>
<keyword evidence="3" id="KW-1185">Reference proteome</keyword>